<sequence length="94" mass="10560">MVYDFMMSMMHLPKQVCIIIQYSLCCPLVLLATVCRAPSQRGTALSSQHFHEQHPNFCLFTNLAVMKEEGDSPLNEADEAPMKGNEVTGKIKED</sequence>
<evidence type="ECO:0000256" key="1">
    <source>
        <dbReference type="SAM" id="MobiDB-lite"/>
    </source>
</evidence>
<evidence type="ECO:0000313" key="3">
    <source>
        <dbReference type="Proteomes" id="UP000050525"/>
    </source>
</evidence>
<comment type="caution">
    <text evidence="2">The sequence shown here is derived from an EMBL/GenBank/DDBJ whole genome shotgun (WGS) entry which is preliminary data.</text>
</comment>
<reference evidence="2 3" key="1">
    <citation type="journal article" date="2012" name="Genome Biol.">
        <title>Sequencing three crocodilian genomes to illuminate the evolution of archosaurs and amniotes.</title>
        <authorList>
            <person name="St John J.A."/>
            <person name="Braun E.L."/>
            <person name="Isberg S.R."/>
            <person name="Miles L.G."/>
            <person name="Chong A.Y."/>
            <person name="Gongora J."/>
            <person name="Dalzell P."/>
            <person name="Moran C."/>
            <person name="Bed'hom B."/>
            <person name="Abzhanov A."/>
            <person name="Burgess S.C."/>
            <person name="Cooksey A.M."/>
            <person name="Castoe T.A."/>
            <person name="Crawford N.G."/>
            <person name="Densmore L.D."/>
            <person name="Drew J.C."/>
            <person name="Edwards S.V."/>
            <person name="Faircloth B.C."/>
            <person name="Fujita M.K."/>
            <person name="Greenwold M.J."/>
            <person name="Hoffmann F.G."/>
            <person name="Howard J.M."/>
            <person name="Iguchi T."/>
            <person name="Janes D.E."/>
            <person name="Khan S.Y."/>
            <person name="Kohno S."/>
            <person name="de Koning A.J."/>
            <person name="Lance S.L."/>
            <person name="McCarthy F.M."/>
            <person name="McCormack J.E."/>
            <person name="Merchant M.E."/>
            <person name="Peterson D.G."/>
            <person name="Pollock D.D."/>
            <person name="Pourmand N."/>
            <person name="Raney B.J."/>
            <person name="Roessler K.A."/>
            <person name="Sanford J.R."/>
            <person name="Sawyer R.H."/>
            <person name="Schmidt C.J."/>
            <person name="Triplett E.W."/>
            <person name="Tuberville T.D."/>
            <person name="Venegas-Anaya M."/>
            <person name="Howard J.T."/>
            <person name="Jarvis E.D."/>
            <person name="Guillette L.J.Jr."/>
            <person name="Glenn T.C."/>
            <person name="Green R.E."/>
            <person name="Ray D.A."/>
        </authorList>
    </citation>
    <scope>NUCLEOTIDE SEQUENCE [LARGE SCALE GENOMIC DNA]</scope>
    <source>
        <strain evidence="2">KSC_2009_1</strain>
    </source>
</reference>
<organism evidence="2 3">
    <name type="scientific">Alligator mississippiensis</name>
    <name type="common">American alligator</name>
    <dbReference type="NCBI Taxonomy" id="8496"/>
    <lineage>
        <taxon>Eukaryota</taxon>
        <taxon>Metazoa</taxon>
        <taxon>Chordata</taxon>
        <taxon>Craniata</taxon>
        <taxon>Vertebrata</taxon>
        <taxon>Euteleostomi</taxon>
        <taxon>Archelosauria</taxon>
        <taxon>Archosauria</taxon>
        <taxon>Crocodylia</taxon>
        <taxon>Alligatoridae</taxon>
        <taxon>Alligatorinae</taxon>
        <taxon>Alligator</taxon>
    </lineage>
</organism>
<evidence type="ECO:0000313" key="2">
    <source>
        <dbReference type="EMBL" id="KYO22906.1"/>
    </source>
</evidence>
<protein>
    <submittedName>
        <fullName evidence="2">Uncharacterized protein</fullName>
    </submittedName>
</protein>
<feature type="region of interest" description="Disordered" evidence="1">
    <location>
        <begin position="71"/>
        <end position="94"/>
    </location>
</feature>
<dbReference type="AlphaFoldDB" id="A0A151MEF2"/>
<gene>
    <name evidence="2" type="ORF">Y1Q_0010947</name>
</gene>
<proteinExistence type="predicted"/>
<dbReference type="Proteomes" id="UP000050525">
    <property type="component" value="Unassembled WGS sequence"/>
</dbReference>
<name>A0A151MEF2_ALLMI</name>
<dbReference type="EMBL" id="AKHW03006228">
    <property type="protein sequence ID" value="KYO22906.1"/>
    <property type="molecule type" value="Genomic_DNA"/>
</dbReference>
<accession>A0A151MEF2</accession>
<keyword evidence="3" id="KW-1185">Reference proteome</keyword>